<accession>A0A6J5TAG2</accession>
<gene>
    <name evidence="1" type="ORF">UFOVP71_454</name>
</gene>
<protein>
    <submittedName>
        <fullName evidence="1">Uncharacterized protein</fullName>
    </submittedName>
</protein>
<organism evidence="1">
    <name type="scientific">uncultured Caudovirales phage</name>
    <dbReference type="NCBI Taxonomy" id="2100421"/>
    <lineage>
        <taxon>Viruses</taxon>
        <taxon>Duplodnaviria</taxon>
        <taxon>Heunggongvirae</taxon>
        <taxon>Uroviricota</taxon>
        <taxon>Caudoviricetes</taxon>
        <taxon>Peduoviridae</taxon>
        <taxon>Maltschvirus</taxon>
        <taxon>Maltschvirus maltsch</taxon>
    </lineage>
</organism>
<evidence type="ECO:0000313" key="1">
    <source>
        <dbReference type="EMBL" id="CAB4241916.1"/>
    </source>
</evidence>
<sequence length="114" mass="12684">MDNRLNDALAFANYRLTLQVQRQNIEARVAAAKILSFQNAIFTATQDLIGYVGLLTVRGDTILVNDNSGNVIEILNPSDFLTLLIQTYNSAMKLKQEEQQRLKSARSTAKIVGL</sequence>
<reference evidence="1" key="1">
    <citation type="submission" date="2020-05" db="EMBL/GenBank/DDBJ databases">
        <authorList>
            <person name="Chiriac C."/>
            <person name="Salcher M."/>
            <person name="Ghai R."/>
            <person name="Kavagutti S V."/>
        </authorList>
    </citation>
    <scope>NUCLEOTIDE SEQUENCE</scope>
</reference>
<name>A0A6J5TAG2_9CAUD</name>
<proteinExistence type="predicted"/>
<dbReference type="EMBL" id="LR797824">
    <property type="protein sequence ID" value="CAB4241916.1"/>
    <property type="molecule type" value="Genomic_DNA"/>
</dbReference>